<sequence length="299" mass="30375">MRPLEAGARQGGARSLRWLLGLGIVLLGSGLLFNHLLLLARLQLPAPLYQALSGGLICALGTALGAVPVLLIRSMPARVADTLLGFGAGVMLAATAFSLLLPALEAVEAGGRSPLYAALLVSFGMALGVLGLMLAGRMLDDAQHDLDDAPTPAIPARILLFVAAIVLHNIPEGMAVGVAAGGEVQGAGGLALGIALQDVPEGLAIALVLAGAGMSRVRAMLAGAASGLVEPLFAVLCAWLVGVSRMLLPWGLALAAGAMLYVVVREIIPESQRRGYAGEATLGLIVGFCLMMVLDTSLG</sequence>
<dbReference type="AlphaFoldDB" id="A0A1A9K7P5"/>
<dbReference type="InterPro" id="IPR003689">
    <property type="entry name" value="ZIP"/>
</dbReference>
<protein>
    <submittedName>
        <fullName evidence="8">Divalent cation transporter</fullName>
    </submittedName>
</protein>
<keyword evidence="4" id="KW-0812">Transmembrane</keyword>
<dbReference type="GO" id="GO:0005886">
    <property type="term" value="C:plasma membrane"/>
    <property type="evidence" value="ECO:0007669"/>
    <property type="project" value="UniProtKB-SubCell"/>
</dbReference>
<evidence type="ECO:0000256" key="6">
    <source>
        <dbReference type="ARBA" id="ARBA00022989"/>
    </source>
</evidence>
<accession>A0A1A9K7P5</accession>
<comment type="similarity">
    <text evidence="2">Belongs to the ZIP transporter (TC 2.A.5) family.</text>
</comment>
<proteinExistence type="inferred from homology"/>
<dbReference type="EMBL" id="CP015878">
    <property type="protein sequence ID" value="ANI13489.1"/>
    <property type="molecule type" value="Genomic_DNA"/>
</dbReference>
<evidence type="ECO:0000256" key="4">
    <source>
        <dbReference type="ARBA" id="ARBA00022692"/>
    </source>
</evidence>
<dbReference type="RefSeq" id="WP_058488598.1">
    <property type="nucleotide sequence ID" value="NZ_CP015878.1"/>
</dbReference>
<keyword evidence="3" id="KW-1003">Cell membrane</keyword>
<evidence type="ECO:0000256" key="7">
    <source>
        <dbReference type="ARBA" id="ARBA00023136"/>
    </source>
</evidence>
<dbReference type="PANTHER" id="PTHR11040">
    <property type="entry name" value="ZINC/IRON TRANSPORTER"/>
    <property type="match status" value="1"/>
</dbReference>
<comment type="subcellular location">
    <subcellularLocation>
        <location evidence="1">Cell membrane</location>
        <topology evidence="1">Multi-pass membrane protein</topology>
    </subcellularLocation>
</comment>
<evidence type="ECO:0000256" key="5">
    <source>
        <dbReference type="ARBA" id="ARBA00022833"/>
    </source>
</evidence>
<keyword evidence="6" id="KW-1133">Transmembrane helix</keyword>
<keyword evidence="7" id="KW-0472">Membrane</keyword>
<dbReference type="Proteomes" id="UP000077748">
    <property type="component" value="Chromosome"/>
</dbReference>
<gene>
    <name evidence="8" type="ORF">A9C11_05600</name>
</gene>
<dbReference type="Pfam" id="PF02535">
    <property type="entry name" value="Zip"/>
    <property type="match status" value="1"/>
</dbReference>
<evidence type="ECO:0000256" key="3">
    <source>
        <dbReference type="ARBA" id="ARBA00022475"/>
    </source>
</evidence>
<reference evidence="8 9" key="1">
    <citation type="submission" date="2016-05" db="EMBL/GenBank/DDBJ databases">
        <title>Genome Sequence of Pseudomonas citronellolis Strain SJTE-3, an Estrogens and Persistent Organic Pollutants degradation strain.</title>
        <authorList>
            <person name="Liang R."/>
        </authorList>
    </citation>
    <scope>NUCLEOTIDE SEQUENCE [LARGE SCALE GENOMIC DNA]</scope>
    <source>
        <strain evidence="8 9">SJTE-3</strain>
    </source>
</reference>
<evidence type="ECO:0000313" key="9">
    <source>
        <dbReference type="Proteomes" id="UP000077748"/>
    </source>
</evidence>
<organism evidence="8 9">
    <name type="scientific">Pseudomonas citronellolis</name>
    <dbReference type="NCBI Taxonomy" id="53408"/>
    <lineage>
        <taxon>Bacteria</taxon>
        <taxon>Pseudomonadati</taxon>
        <taxon>Pseudomonadota</taxon>
        <taxon>Gammaproteobacteria</taxon>
        <taxon>Pseudomonadales</taxon>
        <taxon>Pseudomonadaceae</taxon>
        <taxon>Pseudomonas</taxon>
    </lineage>
</organism>
<evidence type="ECO:0000313" key="8">
    <source>
        <dbReference type="EMBL" id="ANI13489.1"/>
    </source>
</evidence>
<evidence type="ECO:0000256" key="2">
    <source>
        <dbReference type="ARBA" id="ARBA00006939"/>
    </source>
</evidence>
<keyword evidence="5" id="KW-0862">Zinc</keyword>
<evidence type="ECO:0000256" key="1">
    <source>
        <dbReference type="ARBA" id="ARBA00004651"/>
    </source>
</evidence>
<dbReference type="GO" id="GO:0005385">
    <property type="term" value="F:zinc ion transmembrane transporter activity"/>
    <property type="evidence" value="ECO:0007669"/>
    <property type="project" value="TreeGrafter"/>
</dbReference>
<name>A0A1A9K7P5_9PSED</name>
<dbReference type="PANTHER" id="PTHR11040:SF211">
    <property type="entry name" value="ZINC TRANSPORTER ZIP11"/>
    <property type="match status" value="1"/>
</dbReference>